<name>A0A1M7U2L6_9FIRM</name>
<evidence type="ECO:0000313" key="3">
    <source>
        <dbReference type="Proteomes" id="UP000184010"/>
    </source>
</evidence>
<keyword evidence="3" id="KW-1185">Reference proteome</keyword>
<accession>A0A1M7U2L6</accession>
<dbReference type="EMBL" id="FRDN01000009">
    <property type="protein sequence ID" value="SHN77163.1"/>
    <property type="molecule type" value="Genomic_DNA"/>
</dbReference>
<feature type="domain" description="Phage tail fibre protein N-terminal" evidence="1">
    <location>
        <begin position="1"/>
        <end position="149"/>
    </location>
</feature>
<reference evidence="3" key="1">
    <citation type="submission" date="2016-12" db="EMBL/GenBank/DDBJ databases">
        <authorList>
            <person name="Varghese N."/>
            <person name="Submissions S."/>
        </authorList>
    </citation>
    <scope>NUCLEOTIDE SEQUENCE [LARGE SCALE GENOMIC DNA]</scope>
    <source>
        <strain evidence="3">DSM 11544</strain>
    </source>
</reference>
<dbReference type="PANTHER" id="PTHR35191:SF1">
    <property type="entry name" value="PROPHAGE SIDE TAIL FIBER PROTEIN HOMOLOG STFQ-RELATED"/>
    <property type="match status" value="1"/>
</dbReference>
<proteinExistence type="predicted"/>
<dbReference type="STRING" id="1121395.SAMN02745215_02850"/>
<dbReference type="AlphaFoldDB" id="A0A1M7U2L6"/>
<organism evidence="2 3">
    <name type="scientific">Desulfitobacterium chlororespirans DSM 11544</name>
    <dbReference type="NCBI Taxonomy" id="1121395"/>
    <lineage>
        <taxon>Bacteria</taxon>
        <taxon>Bacillati</taxon>
        <taxon>Bacillota</taxon>
        <taxon>Clostridia</taxon>
        <taxon>Eubacteriales</taxon>
        <taxon>Desulfitobacteriaceae</taxon>
        <taxon>Desulfitobacterium</taxon>
    </lineage>
</organism>
<dbReference type="Proteomes" id="UP000184010">
    <property type="component" value="Unassembled WGS sequence"/>
</dbReference>
<dbReference type="InterPro" id="IPR051934">
    <property type="entry name" value="Phage_Tail_Fiber_Structural"/>
</dbReference>
<dbReference type="InterPro" id="IPR022225">
    <property type="entry name" value="Phage_tail_fibre_N"/>
</dbReference>
<dbReference type="Pfam" id="PF12571">
    <property type="entry name" value="Phage_tail_fib"/>
    <property type="match status" value="1"/>
</dbReference>
<protein>
    <submittedName>
        <fullName evidence="2">Phage tail-collar fibre protein</fullName>
    </submittedName>
</protein>
<evidence type="ECO:0000313" key="2">
    <source>
        <dbReference type="EMBL" id="SHN77163.1"/>
    </source>
</evidence>
<gene>
    <name evidence="2" type="ORF">SAMN02745215_02850</name>
</gene>
<dbReference type="RefSeq" id="WP_072773222.1">
    <property type="nucleotide sequence ID" value="NZ_FRDN01000009.1"/>
</dbReference>
<dbReference type="PANTHER" id="PTHR35191">
    <property type="entry name" value="PROPHAGE SIDE TAIL FIBER PROTEIN HOMOLOG STFQ-RELATED"/>
    <property type="match status" value="1"/>
</dbReference>
<sequence>MAETFYTLLTNIGMAKIANAQALGTTVNLTHIAVGDGNGAYYNPTASRTALAREVWRGQISSIDVDADNPNWIVIDGVIPTSDGGFMVREAGVFDGAGDLIAIGKYPETYKPVVAEGSAKDLYIRLIIEVSNATTVTLKIDPAVVLATKINLNDARAEAKSYTDAALTAAKSYTDVHENKDAPHSGHETPAGAQAKADAATGVVANALVAHEDEFARYKSNVNLEFTDLRMQLEEANVLDFINKTGVGFYDLFQTTEYVDTAKTTATVDTTNKVVKFGTPSPSPARATVTLSDNPGNGDTLTIGDITYIFKTVISAAYDVAIGPDLGTTVSNLTKAIMLSGTAGVNYGTGTLMNDKVVVV</sequence>
<evidence type="ECO:0000259" key="1">
    <source>
        <dbReference type="Pfam" id="PF12571"/>
    </source>
</evidence>